<accession>A0A397T023</accession>
<dbReference type="CDD" id="cd06257">
    <property type="entry name" value="DnaJ"/>
    <property type="match status" value="1"/>
</dbReference>
<evidence type="ECO:0000256" key="1">
    <source>
        <dbReference type="ARBA" id="ARBA00023186"/>
    </source>
</evidence>
<dbReference type="SUPFAM" id="SSF46565">
    <property type="entry name" value="Chaperone J-domain"/>
    <property type="match status" value="1"/>
</dbReference>
<name>A0A397T023_9GLOM</name>
<proteinExistence type="predicted"/>
<evidence type="ECO:0000313" key="4">
    <source>
        <dbReference type="Proteomes" id="UP000265703"/>
    </source>
</evidence>
<dbReference type="STRING" id="658196.A0A397T023"/>
<dbReference type="EMBL" id="QKYT01000261">
    <property type="protein sequence ID" value="RIA88501.1"/>
    <property type="molecule type" value="Genomic_DNA"/>
</dbReference>
<dbReference type="Gene3D" id="1.10.287.110">
    <property type="entry name" value="DnaJ domain"/>
    <property type="match status" value="1"/>
</dbReference>
<feature type="non-terminal residue" evidence="3">
    <location>
        <position position="1"/>
    </location>
</feature>
<organism evidence="3 4">
    <name type="scientific">Glomus cerebriforme</name>
    <dbReference type="NCBI Taxonomy" id="658196"/>
    <lineage>
        <taxon>Eukaryota</taxon>
        <taxon>Fungi</taxon>
        <taxon>Fungi incertae sedis</taxon>
        <taxon>Mucoromycota</taxon>
        <taxon>Glomeromycotina</taxon>
        <taxon>Glomeromycetes</taxon>
        <taxon>Glomerales</taxon>
        <taxon>Glomeraceae</taxon>
        <taxon>Glomus</taxon>
    </lineage>
</organism>
<keyword evidence="4" id="KW-1185">Reference proteome</keyword>
<dbReference type="GO" id="GO:0051787">
    <property type="term" value="F:misfolded protein binding"/>
    <property type="evidence" value="ECO:0007669"/>
    <property type="project" value="TreeGrafter"/>
</dbReference>
<reference evidence="3 4" key="1">
    <citation type="submission" date="2018-06" db="EMBL/GenBank/DDBJ databases">
        <title>Comparative genomics reveals the genomic features of Rhizophagus irregularis, R. cerebriforme, R. diaphanum and Gigaspora rosea, and their symbiotic lifestyle signature.</title>
        <authorList>
            <person name="Morin E."/>
            <person name="San Clemente H."/>
            <person name="Chen E.C.H."/>
            <person name="De La Providencia I."/>
            <person name="Hainaut M."/>
            <person name="Kuo A."/>
            <person name="Kohler A."/>
            <person name="Murat C."/>
            <person name="Tang N."/>
            <person name="Roy S."/>
            <person name="Loubradou J."/>
            <person name="Henrissat B."/>
            <person name="Grigoriev I.V."/>
            <person name="Corradi N."/>
            <person name="Roux C."/>
            <person name="Martin F.M."/>
        </authorList>
    </citation>
    <scope>NUCLEOTIDE SEQUENCE [LARGE SCALE GENOMIC DNA]</scope>
    <source>
        <strain evidence="3 4">DAOM 227022</strain>
    </source>
</reference>
<dbReference type="Proteomes" id="UP000265703">
    <property type="component" value="Unassembled WGS sequence"/>
</dbReference>
<gene>
    <name evidence="3" type="ORF">C1645_670289</name>
</gene>
<evidence type="ECO:0000313" key="3">
    <source>
        <dbReference type="EMBL" id="RIA88501.1"/>
    </source>
</evidence>
<evidence type="ECO:0000259" key="2">
    <source>
        <dbReference type="PROSITE" id="PS50076"/>
    </source>
</evidence>
<dbReference type="GO" id="GO:0051087">
    <property type="term" value="F:protein-folding chaperone binding"/>
    <property type="evidence" value="ECO:0007669"/>
    <property type="project" value="TreeGrafter"/>
</dbReference>
<dbReference type="GO" id="GO:0005783">
    <property type="term" value="C:endoplasmic reticulum"/>
    <property type="evidence" value="ECO:0007669"/>
    <property type="project" value="TreeGrafter"/>
</dbReference>
<keyword evidence="1" id="KW-0143">Chaperone</keyword>
<dbReference type="InterPro" id="IPR001623">
    <property type="entry name" value="DnaJ_domain"/>
</dbReference>
<dbReference type="InterPro" id="IPR036869">
    <property type="entry name" value="J_dom_sf"/>
</dbReference>
<comment type="caution">
    <text evidence="3">The sequence shown here is derived from an EMBL/GenBank/DDBJ whole genome shotgun (WGS) entry which is preliminary data.</text>
</comment>
<dbReference type="PRINTS" id="PR00625">
    <property type="entry name" value="JDOMAIN"/>
</dbReference>
<dbReference type="AlphaFoldDB" id="A0A397T023"/>
<sequence length="66" mass="7485">KGTDLYAVFQLTPAATDAEIKSKFKKLALKYHPDKNNGETKEWTKLSKAFQILTDKDNCALYDNFG</sequence>
<dbReference type="PANTHER" id="PTHR44360:SF1">
    <property type="entry name" value="DNAJ HOMOLOG SUBFAMILY B MEMBER 9"/>
    <property type="match status" value="1"/>
</dbReference>
<dbReference type="InterPro" id="IPR051948">
    <property type="entry name" value="Hsp70_co-chaperone_J-domain"/>
</dbReference>
<dbReference type="OrthoDB" id="10250354at2759"/>
<dbReference type="PROSITE" id="PS50076">
    <property type="entry name" value="DNAJ_2"/>
    <property type="match status" value="1"/>
</dbReference>
<dbReference type="GO" id="GO:0036503">
    <property type="term" value="P:ERAD pathway"/>
    <property type="evidence" value="ECO:0007669"/>
    <property type="project" value="TreeGrafter"/>
</dbReference>
<dbReference type="SMART" id="SM00271">
    <property type="entry name" value="DnaJ"/>
    <property type="match status" value="1"/>
</dbReference>
<dbReference type="Pfam" id="PF00226">
    <property type="entry name" value="DnaJ"/>
    <property type="match status" value="1"/>
</dbReference>
<dbReference type="PANTHER" id="PTHR44360">
    <property type="entry name" value="DNAJ HOMOLOG SUBFAMILY B MEMBER 9"/>
    <property type="match status" value="1"/>
</dbReference>
<protein>
    <submittedName>
        <fullName evidence="3">DnaJ domain-containing protein</fullName>
    </submittedName>
</protein>
<feature type="domain" description="J" evidence="2">
    <location>
        <begin position="4"/>
        <end position="66"/>
    </location>
</feature>
<feature type="non-terminal residue" evidence="3">
    <location>
        <position position="66"/>
    </location>
</feature>